<dbReference type="GO" id="GO:0043161">
    <property type="term" value="P:proteasome-mediated ubiquitin-dependent protein catabolic process"/>
    <property type="evidence" value="ECO:0007669"/>
    <property type="project" value="TreeGrafter"/>
</dbReference>
<reference evidence="3 4" key="1">
    <citation type="submission" date="2015-12" db="EMBL/GenBank/DDBJ databases">
        <title>The genome of Folsomia candida.</title>
        <authorList>
            <person name="Faddeeva A."/>
            <person name="Derks M.F."/>
            <person name="Anvar Y."/>
            <person name="Smit S."/>
            <person name="Van Straalen N."/>
            <person name="Roelofs D."/>
        </authorList>
    </citation>
    <scope>NUCLEOTIDE SEQUENCE [LARGE SCALE GENOMIC DNA]</scope>
    <source>
        <strain evidence="3 4">VU population</strain>
        <tissue evidence="3">Whole body</tissue>
    </source>
</reference>
<dbReference type="GO" id="GO:0000109">
    <property type="term" value="C:nucleotide-excision repair complex"/>
    <property type="evidence" value="ECO:0007669"/>
    <property type="project" value="TreeGrafter"/>
</dbReference>
<dbReference type="Proteomes" id="UP000198287">
    <property type="component" value="Unassembled WGS sequence"/>
</dbReference>
<dbReference type="STRING" id="158441.A0A226DXF8"/>
<feature type="compositionally biased region" description="Polar residues" evidence="2">
    <location>
        <begin position="402"/>
        <end position="411"/>
    </location>
</feature>
<name>A0A226DXF8_FOLCA</name>
<feature type="repeat" description="WD" evidence="1">
    <location>
        <begin position="245"/>
        <end position="276"/>
    </location>
</feature>
<gene>
    <name evidence="3" type="ORF">Fcan01_15042</name>
</gene>
<dbReference type="GO" id="GO:0000209">
    <property type="term" value="P:protein polyubiquitination"/>
    <property type="evidence" value="ECO:0007669"/>
    <property type="project" value="TreeGrafter"/>
</dbReference>
<evidence type="ECO:0000313" key="4">
    <source>
        <dbReference type="Proteomes" id="UP000198287"/>
    </source>
</evidence>
<dbReference type="InterPro" id="IPR042238">
    <property type="entry name" value="Rad28/ERCC8/Ckn1/ATCSA-1"/>
</dbReference>
<evidence type="ECO:0000313" key="3">
    <source>
        <dbReference type="EMBL" id="OXA49919.1"/>
    </source>
</evidence>
<feature type="compositionally biased region" description="Acidic residues" evidence="2">
    <location>
        <begin position="414"/>
        <end position="423"/>
    </location>
</feature>
<dbReference type="PROSITE" id="PS50082">
    <property type="entry name" value="WD_REPEATS_2"/>
    <property type="match status" value="3"/>
</dbReference>
<feature type="region of interest" description="Disordered" evidence="2">
    <location>
        <begin position="387"/>
        <end position="437"/>
    </location>
</feature>
<dbReference type="Pfam" id="PF00400">
    <property type="entry name" value="WD40"/>
    <property type="match status" value="4"/>
</dbReference>
<dbReference type="OMA" id="GEIFMFE"/>
<accession>A0A226DXF8</accession>
<dbReference type="InterPro" id="IPR015943">
    <property type="entry name" value="WD40/YVTN_repeat-like_dom_sf"/>
</dbReference>
<dbReference type="InterPro" id="IPR001680">
    <property type="entry name" value="WD40_rpt"/>
</dbReference>
<feature type="repeat" description="WD" evidence="1">
    <location>
        <begin position="338"/>
        <end position="370"/>
    </location>
</feature>
<dbReference type="SUPFAM" id="SSF50978">
    <property type="entry name" value="WD40 repeat-like"/>
    <property type="match status" value="1"/>
</dbReference>
<dbReference type="GO" id="GO:0031464">
    <property type="term" value="C:Cul4A-RING E3 ubiquitin ligase complex"/>
    <property type="evidence" value="ECO:0007669"/>
    <property type="project" value="TreeGrafter"/>
</dbReference>
<evidence type="ECO:0000256" key="1">
    <source>
        <dbReference type="PROSITE-ProRule" id="PRU00221"/>
    </source>
</evidence>
<dbReference type="InterPro" id="IPR036322">
    <property type="entry name" value="WD40_repeat_dom_sf"/>
</dbReference>
<feature type="repeat" description="WD" evidence="1">
    <location>
        <begin position="92"/>
        <end position="134"/>
    </location>
</feature>
<dbReference type="AlphaFoldDB" id="A0A226DXF8"/>
<dbReference type="Gene3D" id="2.130.10.10">
    <property type="entry name" value="YVTN repeat-like/Quinoprotein amine dehydrogenase"/>
    <property type="match status" value="1"/>
</dbReference>
<sequence length="437" mass="48519">MLNCLDLVRIGLLRAETFQTAEITRRTLNFSLSSVAVVEPVYTGAVFSVDIDATGRYLLAGAGDGSWYIHDTFNLTGEIDHQKKCVSQAPRRVGHTSSINTVEWYPADNGLFVTSSSDGNLCLWDANNAAKPVDKYDLDEVISRHQINPCSGTMIAACSDGDVNLIDIRTGTAIQKLPETLTRSKEVCWNPANQYELMVGSEEGSLIEWDIRSTLTYRGYGLLEVKVARRGVRTRDFKEQVGLLQKAHDGPISSIRYRKDGMEFYSFGDDGCIRRWLSETSPLSEPLVCTLKYGRKSKGHGNFQIGISADTDPPLIFAPKGTSISVCDMKTCKVQKELVGHFKNVNCFVYDDKYQQGYSGGNDSAVMVWSGNFVSEQTYQQEKLNSAISSGRHGRQRRRPAATTSANQQLINLIDEDDFDEYEPASSASDNEDPSLY</sequence>
<dbReference type="PROSITE" id="PS50294">
    <property type="entry name" value="WD_REPEATS_REGION"/>
    <property type="match status" value="1"/>
</dbReference>
<dbReference type="SMART" id="SM00320">
    <property type="entry name" value="WD40"/>
    <property type="match status" value="5"/>
</dbReference>
<protein>
    <submittedName>
        <fullName evidence="3">DNA excision repair protein ERCC-8</fullName>
    </submittedName>
</protein>
<dbReference type="PANTHER" id="PTHR46202">
    <property type="entry name" value="DNA EXCISION REPAIR PROTEIN ERCC-8"/>
    <property type="match status" value="1"/>
</dbReference>
<keyword evidence="4" id="KW-1185">Reference proteome</keyword>
<keyword evidence="1" id="KW-0853">WD repeat</keyword>
<evidence type="ECO:0000256" key="2">
    <source>
        <dbReference type="SAM" id="MobiDB-lite"/>
    </source>
</evidence>
<comment type="caution">
    <text evidence="3">The sequence shown here is derived from an EMBL/GenBank/DDBJ whole genome shotgun (WGS) entry which is preliminary data.</text>
</comment>
<dbReference type="EMBL" id="LNIX01000009">
    <property type="protein sequence ID" value="OXA49919.1"/>
    <property type="molecule type" value="Genomic_DNA"/>
</dbReference>
<dbReference type="PANTHER" id="PTHR46202:SF1">
    <property type="entry name" value="DNA EXCISION REPAIR PROTEIN ERCC-8"/>
    <property type="match status" value="1"/>
</dbReference>
<dbReference type="OrthoDB" id="427795at2759"/>
<dbReference type="GO" id="GO:0006283">
    <property type="term" value="P:transcription-coupled nucleotide-excision repair"/>
    <property type="evidence" value="ECO:0007669"/>
    <property type="project" value="InterPro"/>
</dbReference>
<organism evidence="3 4">
    <name type="scientific">Folsomia candida</name>
    <name type="common">Springtail</name>
    <dbReference type="NCBI Taxonomy" id="158441"/>
    <lineage>
        <taxon>Eukaryota</taxon>
        <taxon>Metazoa</taxon>
        <taxon>Ecdysozoa</taxon>
        <taxon>Arthropoda</taxon>
        <taxon>Hexapoda</taxon>
        <taxon>Collembola</taxon>
        <taxon>Entomobryomorpha</taxon>
        <taxon>Isotomoidea</taxon>
        <taxon>Isotomidae</taxon>
        <taxon>Proisotominae</taxon>
        <taxon>Folsomia</taxon>
    </lineage>
</organism>
<proteinExistence type="predicted"/>